<dbReference type="Pfam" id="PF01649">
    <property type="entry name" value="Ribosomal_S20p"/>
    <property type="match status" value="1"/>
</dbReference>
<evidence type="ECO:0000256" key="2">
    <source>
        <dbReference type="ARBA" id="ARBA00022730"/>
    </source>
</evidence>
<comment type="similarity">
    <text evidence="1 7">Belongs to the bacterial ribosomal protein bS20 family.</text>
</comment>
<evidence type="ECO:0000256" key="7">
    <source>
        <dbReference type="HAMAP-Rule" id="MF_00500"/>
    </source>
</evidence>
<sequence>MANIKSAAKRVEVNEKKRVSNHKKLSAMRTEIKRVEKLLAANEVENAKTAYQSANKLIDKAAQSGVIHQNNANRQKARLAKKLNA</sequence>
<feature type="coiled-coil region" evidence="8">
    <location>
        <begin position="25"/>
        <end position="64"/>
    </location>
</feature>
<gene>
    <name evidence="7 10" type="primary">rpsT</name>
    <name evidence="10" type="ORF">ACFQ19_09850</name>
</gene>
<comment type="function">
    <text evidence="7">Binds directly to 16S ribosomal RNA.</text>
</comment>
<dbReference type="HAMAP" id="MF_00500">
    <property type="entry name" value="Ribosomal_bS20"/>
    <property type="match status" value="1"/>
</dbReference>
<dbReference type="EMBL" id="JBHTKK010000010">
    <property type="protein sequence ID" value="MFD1066325.1"/>
    <property type="molecule type" value="Genomic_DNA"/>
</dbReference>
<dbReference type="NCBIfam" id="TIGR00029">
    <property type="entry name" value="S20"/>
    <property type="match status" value="1"/>
</dbReference>
<comment type="caution">
    <text evidence="10">The sequence shown here is derived from an EMBL/GenBank/DDBJ whole genome shotgun (WGS) entry which is preliminary data.</text>
</comment>
<protein>
    <recommendedName>
        <fullName evidence="6 7">Small ribosomal subunit protein bS20</fullName>
    </recommendedName>
</protein>
<dbReference type="PANTHER" id="PTHR33398:SF1">
    <property type="entry name" value="SMALL RIBOSOMAL SUBUNIT PROTEIN BS20C"/>
    <property type="match status" value="1"/>
</dbReference>
<proteinExistence type="inferred from homology"/>
<evidence type="ECO:0000256" key="1">
    <source>
        <dbReference type="ARBA" id="ARBA00007634"/>
    </source>
</evidence>
<dbReference type="Gene3D" id="1.20.58.110">
    <property type="entry name" value="Ribosomal protein S20"/>
    <property type="match status" value="1"/>
</dbReference>
<keyword evidence="11" id="KW-1185">Reference proteome</keyword>
<dbReference type="GO" id="GO:0005840">
    <property type="term" value="C:ribosome"/>
    <property type="evidence" value="ECO:0007669"/>
    <property type="project" value="UniProtKB-KW"/>
</dbReference>
<keyword evidence="5 7" id="KW-0687">Ribonucleoprotein</keyword>
<evidence type="ECO:0000313" key="10">
    <source>
        <dbReference type="EMBL" id="MFD1066325.1"/>
    </source>
</evidence>
<dbReference type="RefSeq" id="WP_379591907.1">
    <property type="nucleotide sequence ID" value="NZ_JBHTKK010000010.1"/>
</dbReference>
<dbReference type="SUPFAM" id="SSF46992">
    <property type="entry name" value="Ribosomal protein S20"/>
    <property type="match status" value="1"/>
</dbReference>
<evidence type="ECO:0000256" key="6">
    <source>
        <dbReference type="ARBA" id="ARBA00035136"/>
    </source>
</evidence>
<keyword evidence="2 7" id="KW-0699">rRNA-binding</keyword>
<keyword evidence="3 7" id="KW-0694">RNA-binding</keyword>
<dbReference type="InterPro" id="IPR036510">
    <property type="entry name" value="Ribosomal_bS20_sf"/>
</dbReference>
<evidence type="ECO:0000313" key="11">
    <source>
        <dbReference type="Proteomes" id="UP001597041"/>
    </source>
</evidence>
<evidence type="ECO:0000256" key="3">
    <source>
        <dbReference type="ARBA" id="ARBA00022884"/>
    </source>
</evidence>
<reference evidence="11" key="1">
    <citation type="journal article" date="2019" name="Int. J. Syst. Evol. Microbiol.">
        <title>The Global Catalogue of Microorganisms (GCM) 10K type strain sequencing project: providing services to taxonomists for standard genome sequencing and annotation.</title>
        <authorList>
            <consortium name="The Broad Institute Genomics Platform"/>
            <consortium name="The Broad Institute Genome Sequencing Center for Infectious Disease"/>
            <person name="Wu L."/>
            <person name="Ma J."/>
        </authorList>
    </citation>
    <scope>NUCLEOTIDE SEQUENCE [LARGE SCALE GENOMIC DNA]</scope>
    <source>
        <strain evidence="11">CCUG 56608</strain>
    </source>
</reference>
<feature type="region of interest" description="Disordered" evidence="9">
    <location>
        <begin position="1"/>
        <end position="25"/>
    </location>
</feature>
<keyword evidence="4 7" id="KW-0689">Ribosomal protein</keyword>
<evidence type="ECO:0000256" key="5">
    <source>
        <dbReference type="ARBA" id="ARBA00023274"/>
    </source>
</evidence>
<evidence type="ECO:0000256" key="8">
    <source>
        <dbReference type="SAM" id="Coils"/>
    </source>
</evidence>
<dbReference type="Proteomes" id="UP001597041">
    <property type="component" value="Unassembled WGS sequence"/>
</dbReference>
<evidence type="ECO:0000256" key="9">
    <source>
        <dbReference type="SAM" id="MobiDB-lite"/>
    </source>
</evidence>
<keyword evidence="8" id="KW-0175">Coiled coil</keyword>
<dbReference type="PANTHER" id="PTHR33398">
    <property type="entry name" value="30S RIBOSOMAL PROTEIN S20"/>
    <property type="match status" value="1"/>
</dbReference>
<dbReference type="InterPro" id="IPR002583">
    <property type="entry name" value="Ribosomal_bS20"/>
</dbReference>
<evidence type="ECO:0000256" key="4">
    <source>
        <dbReference type="ARBA" id="ARBA00022980"/>
    </source>
</evidence>
<name>A0ABW3NIA8_9BACI</name>
<accession>A0ABW3NIA8</accession>
<organism evidence="10 11">
    <name type="scientific">Oceanobacillus locisalsi</name>
    <dbReference type="NCBI Taxonomy" id="546107"/>
    <lineage>
        <taxon>Bacteria</taxon>
        <taxon>Bacillati</taxon>
        <taxon>Bacillota</taxon>
        <taxon>Bacilli</taxon>
        <taxon>Bacillales</taxon>
        <taxon>Bacillaceae</taxon>
        <taxon>Oceanobacillus</taxon>
    </lineage>
</organism>
<feature type="compositionally biased region" description="Basic and acidic residues" evidence="9">
    <location>
        <begin position="9"/>
        <end position="18"/>
    </location>
</feature>